<evidence type="ECO:0000256" key="1">
    <source>
        <dbReference type="SAM" id="Phobius"/>
    </source>
</evidence>
<keyword evidence="1" id="KW-0812">Transmembrane</keyword>
<organism evidence="2 3">
    <name type="scientific">Allokutzneria albata</name>
    <name type="common">Kibdelosporangium albatum</name>
    <dbReference type="NCBI Taxonomy" id="211114"/>
    <lineage>
        <taxon>Bacteria</taxon>
        <taxon>Bacillati</taxon>
        <taxon>Actinomycetota</taxon>
        <taxon>Actinomycetes</taxon>
        <taxon>Pseudonocardiales</taxon>
        <taxon>Pseudonocardiaceae</taxon>
        <taxon>Allokutzneria</taxon>
    </lineage>
</organism>
<evidence type="ECO:0000313" key="3">
    <source>
        <dbReference type="Proteomes" id="UP000183376"/>
    </source>
</evidence>
<dbReference type="EMBL" id="LT629701">
    <property type="protein sequence ID" value="SDM69329.1"/>
    <property type="molecule type" value="Genomic_DNA"/>
</dbReference>
<dbReference type="AlphaFoldDB" id="A0A1G9VAY3"/>
<feature type="transmembrane region" description="Helical" evidence="1">
    <location>
        <begin position="18"/>
        <end position="35"/>
    </location>
</feature>
<sequence>MRPLVRYLAAELISSQRWFPPIVVFAAVFGMLYSTGAGPAIPAYGATVLLLFPVSAWLSAVVANSEDPVTRMVTITAAGGWRRTSMGVLLLAALGNALLVAISVLVPIAVNPSPYPLSTVLIGLGAHVVAASLGIAVGLLCARPVLAGPGWTMSALIAVMLVAVGLGRVPPLGDLVGQMFAPASPAVLAASLAWHIPLALAVLVVAQVAINRVGTRRL</sequence>
<accession>A0A1G9VAY3</accession>
<dbReference type="Proteomes" id="UP000183376">
    <property type="component" value="Chromosome I"/>
</dbReference>
<dbReference type="STRING" id="211114.SAMN04489726_2942"/>
<keyword evidence="1" id="KW-1133">Transmembrane helix</keyword>
<evidence type="ECO:0000313" key="2">
    <source>
        <dbReference type="EMBL" id="SDM69329.1"/>
    </source>
</evidence>
<keyword evidence="1" id="KW-0472">Membrane</keyword>
<proteinExistence type="predicted"/>
<keyword evidence="3" id="KW-1185">Reference proteome</keyword>
<feature type="transmembrane region" description="Helical" evidence="1">
    <location>
        <begin position="120"/>
        <end position="142"/>
    </location>
</feature>
<feature type="transmembrane region" description="Helical" evidence="1">
    <location>
        <begin position="149"/>
        <end position="167"/>
    </location>
</feature>
<gene>
    <name evidence="2" type="ORF">SAMN04489726_2942</name>
</gene>
<dbReference type="RefSeq" id="WP_030429574.1">
    <property type="nucleotide sequence ID" value="NZ_JOEF01000007.1"/>
</dbReference>
<feature type="transmembrane region" description="Helical" evidence="1">
    <location>
        <begin position="187"/>
        <end position="210"/>
    </location>
</feature>
<reference evidence="2 3" key="1">
    <citation type="submission" date="2016-10" db="EMBL/GenBank/DDBJ databases">
        <authorList>
            <person name="de Groot N.N."/>
        </authorList>
    </citation>
    <scope>NUCLEOTIDE SEQUENCE [LARGE SCALE GENOMIC DNA]</scope>
    <source>
        <strain evidence="2 3">DSM 44149</strain>
    </source>
</reference>
<evidence type="ECO:0008006" key="4">
    <source>
        <dbReference type="Google" id="ProtNLM"/>
    </source>
</evidence>
<feature type="transmembrane region" description="Helical" evidence="1">
    <location>
        <begin position="41"/>
        <end position="63"/>
    </location>
</feature>
<dbReference type="eggNOG" id="COG1131">
    <property type="taxonomic scope" value="Bacteria"/>
</dbReference>
<name>A0A1G9VAY3_ALLAB</name>
<protein>
    <recommendedName>
        <fullName evidence="4">ABC-2 type transport system permease protein</fullName>
    </recommendedName>
</protein>
<feature type="transmembrane region" description="Helical" evidence="1">
    <location>
        <begin position="84"/>
        <end position="108"/>
    </location>
</feature>
<dbReference type="OrthoDB" id="4337269at2"/>